<comment type="caution">
    <text evidence="1">The sequence shown here is derived from an EMBL/GenBank/DDBJ whole genome shotgun (WGS) entry which is preliminary data.</text>
</comment>
<dbReference type="RefSeq" id="WP_050916573.1">
    <property type="nucleotide sequence ID" value="NZ_JAANNJ010000040.1"/>
</dbReference>
<organism evidence="1 2">
    <name type="scientific">Vibrio cholerae</name>
    <dbReference type="NCBI Taxonomy" id="666"/>
    <lineage>
        <taxon>Bacteria</taxon>
        <taxon>Pseudomonadati</taxon>
        <taxon>Pseudomonadota</taxon>
        <taxon>Gammaproteobacteria</taxon>
        <taxon>Vibrionales</taxon>
        <taxon>Vibrionaceae</taxon>
        <taxon>Vibrio</taxon>
    </lineage>
</organism>
<evidence type="ECO:0000313" key="1">
    <source>
        <dbReference type="EMBL" id="TXX67219.1"/>
    </source>
</evidence>
<dbReference type="Proteomes" id="UP000323819">
    <property type="component" value="Unassembled WGS sequence"/>
</dbReference>
<proteinExistence type="predicted"/>
<protein>
    <submittedName>
        <fullName evidence="1">Uncharacterized protein</fullName>
    </submittedName>
</protein>
<reference evidence="1 2" key="1">
    <citation type="submission" date="2019-06" db="EMBL/GenBank/DDBJ databases">
        <title>Vibrio cholerae phylogeny based on whole-genome sequencing reveals genetic diversity and population strucutre.</title>
        <authorList>
            <person name="Zhiqiu Y."/>
            <person name="Bin L."/>
            <person name="Lingyan J."/>
        </authorList>
    </citation>
    <scope>NUCLEOTIDE SEQUENCE [LARGE SCALE GENOMIC DNA]</scope>
    <source>
        <strain evidence="1 2">N2814</strain>
    </source>
</reference>
<sequence>MSAHSDELAKLLAMRSALNEAIKSQRRLDNCHARYIEKTTKLGFSRSLTTTYNANASSNAAALKSDMNTLKEVTQEVFIGGISPPDKK</sequence>
<evidence type="ECO:0000313" key="2">
    <source>
        <dbReference type="Proteomes" id="UP000323819"/>
    </source>
</evidence>
<dbReference type="EMBL" id="VSIJ01000005">
    <property type="protein sequence ID" value="TXX67219.1"/>
    <property type="molecule type" value="Genomic_DNA"/>
</dbReference>
<gene>
    <name evidence="1" type="ORF">FXF03_01210</name>
</gene>
<dbReference type="AlphaFoldDB" id="A0ABD7SSX3"/>
<accession>A0ABD7SSX3</accession>
<name>A0ABD7SSX3_VIBCL</name>